<name>G9YGQ2_9FIRM</name>
<feature type="binding site" evidence="9">
    <location>
        <position position="49"/>
    </location>
    <ligand>
        <name>[4Fe-4S] cluster</name>
        <dbReference type="ChEBI" id="CHEBI:49883"/>
        <label>1</label>
    </ligand>
</feature>
<keyword evidence="7 9" id="KW-0411">Iron-sulfur</keyword>
<dbReference type="PATRIC" id="fig|861450.3.peg.778"/>
<dbReference type="InterPro" id="IPR013785">
    <property type="entry name" value="Aldolase_TIM"/>
</dbReference>
<feature type="binding site" evidence="9">
    <location>
        <position position="43"/>
    </location>
    <ligand>
        <name>[4Fe-4S] cluster</name>
        <dbReference type="ChEBI" id="CHEBI:49883"/>
        <label>1</label>
    </ligand>
</feature>
<dbReference type="NCBIfam" id="TIGR00510">
    <property type="entry name" value="lipA"/>
    <property type="match status" value="1"/>
</dbReference>
<dbReference type="GO" id="GO:0046872">
    <property type="term" value="F:metal ion binding"/>
    <property type="evidence" value="ECO:0007669"/>
    <property type="project" value="UniProtKB-KW"/>
</dbReference>
<dbReference type="RefSeq" id="WP_006789807.1">
    <property type="nucleotide sequence ID" value="NZ_JH417577.1"/>
</dbReference>
<gene>
    <name evidence="9" type="primary">lipA</name>
    <name evidence="11" type="ORF">HMPREF0080_00819</name>
</gene>
<evidence type="ECO:0000256" key="7">
    <source>
        <dbReference type="ARBA" id="ARBA00023014"/>
    </source>
</evidence>
<dbReference type="HOGENOM" id="CLU_033144_2_1_9"/>
<dbReference type="NCBIfam" id="NF004019">
    <property type="entry name" value="PRK05481.1"/>
    <property type="match status" value="1"/>
</dbReference>
<evidence type="ECO:0000256" key="3">
    <source>
        <dbReference type="ARBA" id="ARBA00022679"/>
    </source>
</evidence>
<keyword evidence="12" id="KW-1185">Reference proteome</keyword>
<dbReference type="SFLD" id="SFLDF00271">
    <property type="entry name" value="lipoyl_synthase"/>
    <property type="match status" value="1"/>
</dbReference>
<proteinExistence type="inferred from homology"/>
<dbReference type="OrthoDB" id="9787898at2"/>
<evidence type="ECO:0000256" key="2">
    <source>
        <dbReference type="ARBA" id="ARBA00022490"/>
    </source>
</evidence>
<dbReference type="InterPro" id="IPR003698">
    <property type="entry name" value="Lipoyl_synth"/>
</dbReference>
<evidence type="ECO:0000256" key="8">
    <source>
        <dbReference type="ARBA" id="ARBA00047326"/>
    </source>
</evidence>
<dbReference type="STRING" id="861450.HMPREF0080_00819"/>
<comment type="similarity">
    <text evidence="9">Belongs to the radical SAM superfamily. Lipoyl synthase family.</text>
</comment>
<dbReference type="InterPro" id="IPR058240">
    <property type="entry name" value="rSAM_sf"/>
</dbReference>
<reference evidence="11 12" key="1">
    <citation type="submission" date="2011-08" db="EMBL/GenBank/DDBJ databases">
        <authorList>
            <person name="Weinstock G."/>
            <person name="Sodergren E."/>
            <person name="Clifton S."/>
            <person name="Fulton L."/>
            <person name="Fulton B."/>
            <person name="Courtney L."/>
            <person name="Fronick C."/>
            <person name="Harrison M."/>
            <person name="Strong C."/>
            <person name="Farmer C."/>
            <person name="Delahaunty K."/>
            <person name="Markovic C."/>
            <person name="Hall O."/>
            <person name="Minx P."/>
            <person name="Tomlinson C."/>
            <person name="Mitreva M."/>
            <person name="Hou S."/>
            <person name="Chen J."/>
            <person name="Wollam A."/>
            <person name="Pepin K.H."/>
            <person name="Johnson M."/>
            <person name="Bhonagiri V."/>
            <person name="Zhang X."/>
            <person name="Suruliraj S."/>
            <person name="Warren W."/>
            <person name="Chinwalla A."/>
            <person name="Mardis E.R."/>
            <person name="Wilson R.K."/>
        </authorList>
    </citation>
    <scope>NUCLEOTIDE SEQUENCE [LARGE SCALE GENOMIC DNA]</scope>
    <source>
        <strain evidence="11 12">F0357</strain>
    </source>
</reference>
<dbReference type="SFLD" id="SFLDS00029">
    <property type="entry name" value="Radical_SAM"/>
    <property type="match status" value="1"/>
</dbReference>
<sequence>MAANTCKKPEWLKQRVCDNKIYSDVRNMMKELKLHTVCENANCPNIGECFGHRTATFLILGGICTRACKYCAVPKGRPEFLDKEEPEKLAAAVVRLGLKHVVITSVTRDDLPDGGAAQFAECIKMVRLYAEKTSIEVLVPDFKGSKKSLDTVLNSQPEVFNHNIETVERFFSAVRPVGSYHESLRVLQYASDYVTRPLVKSGMMVGFGETSDDMKRTFNDLSGAGVDIITIGQYLRPSDKHVPVAEYVTPDTFEHYKELAVQFGIAHVVSGPLVRSSYKAGIVVENYRKGQASSYMQLF</sequence>
<dbReference type="UniPathway" id="UPA00538">
    <property type="reaction ID" value="UER00593"/>
</dbReference>
<dbReference type="EMBL" id="AGCJ01000027">
    <property type="protein sequence ID" value="EHM41755.1"/>
    <property type="molecule type" value="Genomic_DNA"/>
</dbReference>
<dbReference type="GO" id="GO:0016992">
    <property type="term" value="F:lipoate synthase activity"/>
    <property type="evidence" value="ECO:0007669"/>
    <property type="project" value="UniProtKB-UniRule"/>
</dbReference>
<dbReference type="SMART" id="SM00729">
    <property type="entry name" value="Elp3"/>
    <property type="match status" value="1"/>
</dbReference>
<feature type="binding site" evidence="9">
    <location>
        <position position="64"/>
    </location>
    <ligand>
        <name>[4Fe-4S] cluster</name>
        <dbReference type="ChEBI" id="CHEBI:49883"/>
        <label>2</label>
        <note>4Fe-4S-S-AdoMet</note>
    </ligand>
</feature>
<dbReference type="eggNOG" id="COG0320">
    <property type="taxonomic scope" value="Bacteria"/>
</dbReference>
<dbReference type="AlphaFoldDB" id="G9YGQ2"/>
<dbReference type="PROSITE" id="PS51918">
    <property type="entry name" value="RADICAL_SAM"/>
    <property type="match status" value="1"/>
</dbReference>
<dbReference type="GO" id="GO:0009249">
    <property type="term" value="P:protein lipoylation"/>
    <property type="evidence" value="ECO:0007669"/>
    <property type="project" value="UniProtKB-UniRule"/>
</dbReference>
<dbReference type="NCBIfam" id="NF009544">
    <property type="entry name" value="PRK12928.1"/>
    <property type="match status" value="1"/>
</dbReference>
<evidence type="ECO:0000256" key="4">
    <source>
        <dbReference type="ARBA" id="ARBA00022691"/>
    </source>
</evidence>
<dbReference type="GO" id="GO:0005737">
    <property type="term" value="C:cytoplasm"/>
    <property type="evidence" value="ECO:0007669"/>
    <property type="project" value="UniProtKB-SubCell"/>
</dbReference>
<dbReference type="InterPro" id="IPR031691">
    <property type="entry name" value="LIAS_N"/>
</dbReference>
<evidence type="ECO:0000256" key="9">
    <source>
        <dbReference type="HAMAP-Rule" id="MF_00206"/>
    </source>
</evidence>
<comment type="function">
    <text evidence="9">Catalyzes the radical-mediated insertion of two sulfur atoms into the C-6 and C-8 positions of the octanoyl moiety bound to the lipoyl domains of lipoate-dependent enzymes, thereby converting the octanoylated domains into lipoylated derivatives.</text>
</comment>
<comment type="cofactor">
    <cofactor evidence="9">
        <name>[4Fe-4S] cluster</name>
        <dbReference type="ChEBI" id="CHEBI:49883"/>
    </cofactor>
    <text evidence="9">Binds 2 [4Fe-4S] clusters per subunit. One cluster is coordinated with 3 cysteines and an exchangeable S-adenosyl-L-methionine.</text>
</comment>
<feature type="binding site" evidence="9">
    <location>
        <position position="38"/>
    </location>
    <ligand>
        <name>[4Fe-4S] cluster</name>
        <dbReference type="ChEBI" id="CHEBI:49883"/>
        <label>1</label>
    </ligand>
</feature>
<keyword evidence="6 9" id="KW-0408">Iron</keyword>
<dbReference type="FunFam" id="3.20.20.70:FF:000040">
    <property type="entry name" value="Lipoyl synthase"/>
    <property type="match status" value="1"/>
</dbReference>
<feature type="binding site" evidence="9">
    <location>
        <position position="68"/>
    </location>
    <ligand>
        <name>[4Fe-4S] cluster</name>
        <dbReference type="ChEBI" id="CHEBI:49883"/>
        <label>2</label>
        <note>4Fe-4S-S-AdoMet</note>
    </ligand>
</feature>
<dbReference type="Pfam" id="PF16881">
    <property type="entry name" value="LIAS_N"/>
    <property type="match status" value="1"/>
</dbReference>
<dbReference type="CDD" id="cd01335">
    <property type="entry name" value="Radical_SAM"/>
    <property type="match status" value="1"/>
</dbReference>
<accession>G9YGQ2</accession>
<dbReference type="EC" id="2.8.1.8" evidence="9"/>
<keyword evidence="2 9" id="KW-0963">Cytoplasm</keyword>
<comment type="caution">
    <text evidence="11">The sequence shown here is derived from an EMBL/GenBank/DDBJ whole genome shotgun (WGS) entry which is preliminary data.</text>
</comment>
<feature type="binding site" evidence="9">
    <location>
        <position position="277"/>
    </location>
    <ligand>
        <name>[4Fe-4S] cluster</name>
        <dbReference type="ChEBI" id="CHEBI:49883"/>
        <label>1</label>
    </ligand>
</feature>
<comment type="catalytic activity">
    <reaction evidence="8 9">
        <text>[[Fe-S] cluster scaffold protein carrying a second [4Fe-4S](2+) cluster] + N(6)-octanoyl-L-lysyl-[protein] + 2 oxidized [2Fe-2S]-[ferredoxin] + 2 S-adenosyl-L-methionine + 4 H(+) = [[Fe-S] cluster scaffold protein] + N(6)-[(R)-dihydrolipoyl]-L-lysyl-[protein] + 4 Fe(3+) + 2 hydrogen sulfide + 2 5'-deoxyadenosine + 2 L-methionine + 2 reduced [2Fe-2S]-[ferredoxin]</text>
        <dbReference type="Rhea" id="RHEA:16585"/>
        <dbReference type="Rhea" id="RHEA-COMP:9928"/>
        <dbReference type="Rhea" id="RHEA-COMP:10000"/>
        <dbReference type="Rhea" id="RHEA-COMP:10001"/>
        <dbReference type="Rhea" id="RHEA-COMP:10475"/>
        <dbReference type="Rhea" id="RHEA-COMP:14568"/>
        <dbReference type="Rhea" id="RHEA-COMP:14569"/>
        <dbReference type="ChEBI" id="CHEBI:15378"/>
        <dbReference type="ChEBI" id="CHEBI:17319"/>
        <dbReference type="ChEBI" id="CHEBI:29034"/>
        <dbReference type="ChEBI" id="CHEBI:29919"/>
        <dbReference type="ChEBI" id="CHEBI:33722"/>
        <dbReference type="ChEBI" id="CHEBI:33737"/>
        <dbReference type="ChEBI" id="CHEBI:33738"/>
        <dbReference type="ChEBI" id="CHEBI:57844"/>
        <dbReference type="ChEBI" id="CHEBI:59789"/>
        <dbReference type="ChEBI" id="CHEBI:78809"/>
        <dbReference type="ChEBI" id="CHEBI:83100"/>
        <dbReference type="EC" id="2.8.1.8"/>
    </reaction>
</comment>
<dbReference type="InterPro" id="IPR006638">
    <property type="entry name" value="Elp3/MiaA/NifB-like_rSAM"/>
</dbReference>
<keyword evidence="5 9" id="KW-0479">Metal-binding</keyword>
<comment type="pathway">
    <text evidence="9">Protein modification; protein lipoylation via endogenous pathway; protein N(6)-(lipoyl)lysine from octanoyl-[acyl-carrier-protein]: step 2/2.</text>
</comment>
<keyword evidence="1 9" id="KW-0004">4Fe-4S</keyword>
<evidence type="ECO:0000256" key="5">
    <source>
        <dbReference type="ARBA" id="ARBA00022723"/>
    </source>
</evidence>
<dbReference type="SFLD" id="SFLDG01058">
    <property type="entry name" value="lipoyl_synthase_like"/>
    <property type="match status" value="1"/>
</dbReference>
<feature type="domain" description="Radical SAM core" evidence="10">
    <location>
        <begin position="50"/>
        <end position="266"/>
    </location>
</feature>
<dbReference type="Pfam" id="PF04055">
    <property type="entry name" value="Radical_SAM"/>
    <property type="match status" value="1"/>
</dbReference>
<evidence type="ECO:0000313" key="12">
    <source>
        <dbReference type="Proteomes" id="UP000005481"/>
    </source>
</evidence>
<comment type="subcellular location">
    <subcellularLocation>
        <location evidence="9">Cytoplasm</location>
    </subcellularLocation>
</comment>
<dbReference type="HAMAP" id="MF_00206">
    <property type="entry name" value="Lipoyl_synth"/>
    <property type="match status" value="1"/>
</dbReference>
<keyword evidence="3 9" id="KW-0808">Transferase</keyword>
<dbReference type="Gene3D" id="3.20.20.70">
    <property type="entry name" value="Aldolase class I"/>
    <property type="match status" value="1"/>
</dbReference>
<organism evidence="11 12">
    <name type="scientific">Anaeroglobus geminatus F0357</name>
    <dbReference type="NCBI Taxonomy" id="861450"/>
    <lineage>
        <taxon>Bacteria</taxon>
        <taxon>Bacillati</taxon>
        <taxon>Bacillota</taxon>
        <taxon>Negativicutes</taxon>
        <taxon>Veillonellales</taxon>
        <taxon>Veillonellaceae</taxon>
        <taxon>Anaeroglobus</taxon>
    </lineage>
</organism>
<feature type="binding site" evidence="9">
    <location>
        <position position="71"/>
    </location>
    <ligand>
        <name>[4Fe-4S] cluster</name>
        <dbReference type="ChEBI" id="CHEBI:49883"/>
        <label>2</label>
        <note>4Fe-4S-S-AdoMet</note>
    </ligand>
</feature>
<dbReference type="GO" id="GO:0051539">
    <property type="term" value="F:4 iron, 4 sulfur cluster binding"/>
    <property type="evidence" value="ECO:0007669"/>
    <property type="project" value="UniProtKB-UniRule"/>
</dbReference>
<dbReference type="SUPFAM" id="SSF102114">
    <property type="entry name" value="Radical SAM enzymes"/>
    <property type="match status" value="1"/>
</dbReference>
<evidence type="ECO:0000256" key="1">
    <source>
        <dbReference type="ARBA" id="ARBA00022485"/>
    </source>
</evidence>
<evidence type="ECO:0000259" key="10">
    <source>
        <dbReference type="PROSITE" id="PS51918"/>
    </source>
</evidence>
<dbReference type="PIRSF" id="PIRSF005963">
    <property type="entry name" value="Lipoyl_synth"/>
    <property type="match status" value="1"/>
</dbReference>
<dbReference type="PANTHER" id="PTHR10949:SF0">
    <property type="entry name" value="LIPOYL SYNTHASE, MITOCHONDRIAL"/>
    <property type="match status" value="1"/>
</dbReference>
<dbReference type="Proteomes" id="UP000005481">
    <property type="component" value="Unassembled WGS sequence"/>
</dbReference>
<evidence type="ECO:0000313" key="11">
    <source>
        <dbReference type="EMBL" id="EHM41755.1"/>
    </source>
</evidence>
<evidence type="ECO:0000256" key="6">
    <source>
        <dbReference type="ARBA" id="ARBA00023004"/>
    </source>
</evidence>
<dbReference type="InterPro" id="IPR007197">
    <property type="entry name" value="rSAM"/>
</dbReference>
<dbReference type="PANTHER" id="PTHR10949">
    <property type="entry name" value="LIPOYL SYNTHASE"/>
    <property type="match status" value="1"/>
</dbReference>
<keyword evidence="4 9" id="KW-0949">S-adenosyl-L-methionine</keyword>
<protein>
    <recommendedName>
        <fullName evidence="9">Lipoyl synthase</fullName>
        <ecNumber evidence="9">2.8.1.8</ecNumber>
    </recommendedName>
    <alternativeName>
        <fullName evidence="9">Lip-syn</fullName>
        <shortName evidence="9">LS</shortName>
    </alternativeName>
    <alternativeName>
        <fullName evidence="9">Lipoate synthase</fullName>
    </alternativeName>
    <alternativeName>
        <fullName evidence="9">Lipoic acid synthase</fullName>
    </alternativeName>
    <alternativeName>
        <fullName evidence="9">Sulfur insertion protein LipA</fullName>
    </alternativeName>
</protein>